<dbReference type="AlphaFoldDB" id="A0A1G4ULY5"/>
<dbReference type="PIRSF" id="PIRSF024608">
    <property type="entry name" value="UCP024608"/>
    <property type="match status" value="1"/>
</dbReference>
<dbReference type="InterPro" id="IPR030999">
    <property type="entry name" value="Thiosulf_SoxX"/>
</dbReference>
<dbReference type="GO" id="GO:0046872">
    <property type="term" value="F:metal ion binding"/>
    <property type="evidence" value="ECO:0007669"/>
    <property type="project" value="UniProtKB-KW"/>
</dbReference>
<reference evidence="8" key="1">
    <citation type="submission" date="2016-10" db="EMBL/GenBank/DDBJ databases">
        <authorList>
            <person name="Varghese N."/>
            <person name="Submissions S."/>
        </authorList>
    </citation>
    <scope>NUCLEOTIDE SEQUENCE [LARGE SCALE GENOMIC DNA]</scope>
    <source>
        <strain evidence="8">CGMCC 1.1761</strain>
    </source>
</reference>
<evidence type="ECO:0000256" key="3">
    <source>
        <dbReference type="ARBA" id="ARBA00023004"/>
    </source>
</evidence>
<evidence type="ECO:0000256" key="4">
    <source>
        <dbReference type="PROSITE-ProRule" id="PRU00433"/>
    </source>
</evidence>
<feature type="chain" id="PRO_5011740603" evidence="5">
    <location>
        <begin position="26"/>
        <end position="211"/>
    </location>
</feature>
<keyword evidence="5" id="KW-0732">Signal</keyword>
<dbReference type="GO" id="GO:0020037">
    <property type="term" value="F:heme binding"/>
    <property type="evidence" value="ECO:0007669"/>
    <property type="project" value="InterPro"/>
</dbReference>
<evidence type="ECO:0000256" key="1">
    <source>
        <dbReference type="ARBA" id="ARBA00022617"/>
    </source>
</evidence>
<name>A0A1G4ULY5_9HYPH</name>
<dbReference type="Gene3D" id="1.10.760.10">
    <property type="entry name" value="Cytochrome c-like domain"/>
    <property type="match status" value="1"/>
</dbReference>
<dbReference type="GO" id="GO:0009055">
    <property type="term" value="F:electron transfer activity"/>
    <property type="evidence" value="ECO:0007669"/>
    <property type="project" value="InterPro"/>
</dbReference>
<dbReference type="EMBL" id="FMTP01000008">
    <property type="protein sequence ID" value="SCW93925.1"/>
    <property type="molecule type" value="Genomic_DNA"/>
</dbReference>
<proteinExistence type="predicted"/>
<evidence type="ECO:0000259" key="6">
    <source>
        <dbReference type="PROSITE" id="PS51007"/>
    </source>
</evidence>
<keyword evidence="2 4" id="KW-0479">Metal-binding</keyword>
<keyword evidence="8" id="KW-1185">Reference proteome</keyword>
<dbReference type="SUPFAM" id="SSF46626">
    <property type="entry name" value="Cytochrome c"/>
    <property type="match status" value="1"/>
</dbReference>
<gene>
    <name evidence="7" type="ORF">SAMN05660859_4037</name>
</gene>
<sequence>MTVHTFLTRAALTGAVLLSPFAATAQDAAKTPTVDPARVDAVVKAGFTKLPEGWDARLQQDETQRICSLTRNNPSPEQANAILKAEEVRIIFPQGSVLGDWKEGAKVAQNGRGGQFSDPPGTVSGGNCYACHQLDPKEVSYGTLGPSLTGYGRERKFDPEDAKAAFAKVYDAQASLACSSMPRFGTNGVLTEQQIKDVVAYLFDPESPVNK</sequence>
<evidence type="ECO:0000313" key="8">
    <source>
        <dbReference type="Proteomes" id="UP000198889"/>
    </source>
</evidence>
<dbReference type="Proteomes" id="UP000198889">
    <property type="component" value="Unassembled WGS sequence"/>
</dbReference>
<accession>A0A1G4ULY5</accession>
<dbReference type="RefSeq" id="WP_091443453.1">
    <property type="nucleotide sequence ID" value="NZ_FMTP01000008.1"/>
</dbReference>
<feature type="domain" description="Cytochrome c" evidence="6">
    <location>
        <begin position="99"/>
        <end position="206"/>
    </location>
</feature>
<organism evidence="7 8">
    <name type="scientific">Ancylobacter rudongensis</name>
    <dbReference type="NCBI Taxonomy" id="177413"/>
    <lineage>
        <taxon>Bacteria</taxon>
        <taxon>Pseudomonadati</taxon>
        <taxon>Pseudomonadota</taxon>
        <taxon>Alphaproteobacteria</taxon>
        <taxon>Hyphomicrobiales</taxon>
        <taxon>Xanthobacteraceae</taxon>
        <taxon>Ancylobacter</taxon>
    </lineage>
</organism>
<dbReference type="Pfam" id="PF00034">
    <property type="entry name" value="Cytochrom_C"/>
    <property type="match status" value="1"/>
</dbReference>
<dbReference type="InterPro" id="IPR036909">
    <property type="entry name" value="Cyt_c-like_dom_sf"/>
</dbReference>
<feature type="signal peptide" evidence="5">
    <location>
        <begin position="1"/>
        <end position="25"/>
    </location>
</feature>
<keyword evidence="3 4" id="KW-0408">Iron</keyword>
<dbReference type="STRING" id="177413.SAMN05660859_4037"/>
<dbReference type="PROSITE" id="PS51007">
    <property type="entry name" value="CYTC"/>
    <property type="match status" value="1"/>
</dbReference>
<evidence type="ECO:0000256" key="2">
    <source>
        <dbReference type="ARBA" id="ARBA00022723"/>
    </source>
</evidence>
<dbReference type="InterPro" id="IPR016823">
    <property type="entry name" value="Thiosulf_SoxX_II"/>
</dbReference>
<keyword evidence="1 4" id="KW-0349">Heme</keyword>
<evidence type="ECO:0000313" key="7">
    <source>
        <dbReference type="EMBL" id="SCW93925.1"/>
    </source>
</evidence>
<dbReference type="NCBIfam" id="TIGR04485">
    <property type="entry name" value="thiosulf_SoxX"/>
    <property type="match status" value="1"/>
</dbReference>
<dbReference type="InterPro" id="IPR009056">
    <property type="entry name" value="Cyt_c-like_dom"/>
</dbReference>
<protein>
    <submittedName>
        <fullName evidence="7">Monoheme cytochrome SoxX (Sulfur oxidation)</fullName>
    </submittedName>
</protein>
<evidence type="ECO:0000256" key="5">
    <source>
        <dbReference type="SAM" id="SignalP"/>
    </source>
</evidence>